<keyword evidence="3 7" id="KW-0812">Transmembrane</keyword>
<proteinExistence type="predicted"/>
<dbReference type="GO" id="GO:0071763">
    <property type="term" value="P:nuclear membrane organization"/>
    <property type="evidence" value="ECO:0007669"/>
    <property type="project" value="TreeGrafter"/>
</dbReference>
<sequence>MEFVAALRPRSSAAVPCGLLASFVSGETMSDSFREVTSVSWFGRIKRAVGGVIFGLLLIVLMVIGLFWNEGRAVQTARSLAEGAGAVVSINADSVDAGNDGRLVHVSGPVTADGSLSDPDFGIAAQGLRLSRSVEMYQWKEESKSETTKKLGGGEETETTYSYSKVWDDSQIDSSDFKKPDGHQNPPMAIHSRVFQIPQGKLVAFDLDTPVLDRIDGDKAYSLSANQSATIKAAYTGTKPLSIVDGRIYLGNDNTTPALGDYRIGYELAPLGVVSIVARQAGSRFEPYQAQAGDALLMVDTGNVPADKMFAEAVSANTLITWLLRAGGLLLLTIGFALFLSPIGVILDVIPFLGSMARMGTGIIAFFLAILVGTTTIAIAWFWYRPVLAAGILAAGVIAAAAVYYLGRSRKAAAPMATPSTGTAT</sequence>
<evidence type="ECO:0000256" key="2">
    <source>
        <dbReference type="ARBA" id="ARBA00004586"/>
    </source>
</evidence>
<evidence type="ECO:0000256" key="4">
    <source>
        <dbReference type="ARBA" id="ARBA00022824"/>
    </source>
</evidence>
<keyword evidence="5 7" id="KW-1133">Transmembrane helix</keyword>
<dbReference type="Proteomes" id="UP000093748">
    <property type="component" value="Unassembled WGS sequence"/>
</dbReference>
<dbReference type="InterPro" id="IPR012430">
    <property type="entry name" value="TMEM43_fam"/>
</dbReference>
<feature type="transmembrane region" description="Helical" evidence="7">
    <location>
        <begin position="322"/>
        <end position="350"/>
    </location>
</feature>
<name>A0A1A5IMK6_RHILI</name>
<dbReference type="GO" id="GO:0006629">
    <property type="term" value="P:lipid metabolic process"/>
    <property type="evidence" value="ECO:0007669"/>
    <property type="project" value="TreeGrafter"/>
</dbReference>
<evidence type="ECO:0000256" key="1">
    <source>
        <dbReference type="ARBA" id="ARBA00004127"/>
    </source>
</evidence>
<evidence type="ECO:0000256" key="5">
    <source>
        <dbReference type="ARBA" id="ARBA00022989"/>
    </source>
</evidence>
<dbReference type="EMBL" id="LZTJ01000023">
    <property type="protein sequence ID" value="OBP74041.1"/>
    <property type="molecule type" value="Genomic_DNA"/>
</dbReference>
<organism evidence="8 9">
    <name type="scientific">Rhizobium loti</name>
    <name type="common">Mesorhizobium loti</name>
    <dbReference type="NCBI Taxonomy" id="381"/>
    <lineage>
        <taxon>Bacteria</taxon>
        <taxon>Pseudomonadati</taxon>
        <taxon>Pseudomonadota</taxon>
        <taxon>Alphaproteobacteria</taxon>
        <taxon>Hyphomicrobiales</taxon>
        <taxon>Phyllobacteriaceae</taxon>
        <taxon>Mesorhizobium</taxon>
    </lineage>
</organism>
<evidence type="ECO:0000256" key="7">
    <source>
        <dbReference type="SAM" id="Phobius"/>
    </source>
</evidence>
<dbReference type="PANTHER" id="PTHR13416:SF2">
    <property type="entry name" value="TRANSMEMBRANE PROTEIN 43"/>
    <property type="match status" value="1"/>
</dbReference>
<feature type="transmembrane region" description="Helical" evidence="7">
    <location>
        <begin position="388"/>
        <end position="406"/>
    </location>
</feature>
<evidence type="ECO:0000313" key="9">
    <source>
        <dbReference type="Proteomes" id="UP000093748"/>
    </source>
</evidence>
<gene>
    <name evidence="8" type="ORF">BAE39_16765</name>
</gene>
<keyword evidence="4" id="KW-0256">Endoplasmic reticulum</keyword>
<feature type="transmembrane region" description="Helical" evidence="7">
    <location>
        <begin position="48"/>
        <end position="68"/>
    </location>
</feature>
<reference evidence="9" key="1">
    <citation type="submission" date="2016-06" db="EMBL/GenBank/DDBJ databases">
        <title>NZP2037 Pacbio-Illumina hybrid assembly.</title>
        <authorList>
            <person name="Ramsay J.P."/>
        </authorList>
    </citation>
    <scope>NUCLEOTIDE SEQUENCE [LARGE SCALE GENOMIC DNA]</scope>
    <source>
        <strain evidence="9">R7ANS::ICEMlSym2042</strain>
    </source>
</reference>
<evidence type="ECO:0000313" key="8">
    <source>
        <dbReference type="EMBL" id="OBP74041.1"/>
    </source>
</evidence>
<protein>
    <submittedName>
        <fullName evidence="8">Uncharacterized protein</fullName>
    </submittedName>
</protein>
<comment type="caution">
    <text evidence="8">The sequence shown here is derived from an EMBL/GenBank/DDBJ whole genome shotgun (WGS) entry which is preliminary data.</text>
</comment>
<dbReference type="PANTHER" id="PTHR13416">
    <property type="match status" value="1"/>
</dbReference>
<accession>A0A1A5IMK6</accession>
<dbReference type="Pfam" id="PF07787">
    <property type="entry name" value="TMEM43"/>
    <property type="match status" value="1"/>
</dbReference>
<evidence type="ECO:0000256" key="3">
    <source>
        <dbReference type="ARBA" id="ARBA00022692"/>
    </source>
</evidence>
<evidence type="ECO:0000256" key="6">
    <source>
        <dbReference type="ARBA" id="ARBA00023136"/>
    </source>
</evidence>
<dbReference type="AlphaFoldDB" id="A0A1A5IMK6"/>
<dbReference type="OrthoDB" id="273988at2"/>
<dbReference type="GO" id="GO:0012505">
    <property type="term" value="C:endomembrane system"/>
    <property type="evidence" value="ECO:0007669"/>
    <property type="project" value="UniProtKB-SubCell"/>
</dbReference>
<feature type="transmembrane region" description="Helical" evidence="7">
    <location>
        <begin position="362"/>
        <end position="382"/>
    </location>
</feature>
<keyword evidence="6 7" id="KW-0472">Membrane</keyword>
<comment type="subcellular location">
    <subcellularLocation>
        <location evidence="1">Endomembrane system</location>
        <topology evidence="1">Multi-pass membrane protein</topology>
    </subcellularLocation>
    <subcellularLocation>
        <location evidence="2">Endoplasmic reticulum membrane</location>
    </subcellularLocation>
</comment>